<dbReference type="OrthoDB" id="2447334at2759"/>
<evidence type="ECO:0000313" key="3">
    <source>
        <dbReference type="Proteomes" id="UP000807716"/>
    </source>
</evidence>
<feature type="region of interest" description="Disordered" evidence="1">
    <location>
        <begin position="509"/>
        <end position="530"/>
    </location>
</feature>
<accession>A0A9P6QF27</accession>
<evidence type="ECO:0000256" key="1">
    <source>
        <dbReference type="SAM" id="MobiDB-lite"/>
    </source>
</evidence>
<feature type="compositionally biased region" description="Polar residues" evidence="1">
    <location>
        <begin position="509"/>
        <end position="524"/>
    </location>
</feature>
<proteinExistence type="predicted"/>
<dbReference type="AlphaFoldDB" id="A0A9P6QF27"/>
<keyword evidence="3" id="KW-1185">Reference proteome</keyword>
<evidence type="ECO:0000313" key="2">
    <source>
        <dbReference type="EMBL" id="KAG0265735.1"/>
    </source>
</evidence>
<sequence>MSKRSSSDYEESPSEPERLALEDSDVETMDKAFAATLTSKAFGVRPTRVEEWSVQYIVGMRSNPRPTVEGFRTHIRSKHPGTKKKVAFMWRKLKNVVCSCDAPTLLALEKLTDVRAFIEAFQAESFDEDDQENLGVTMRSGSTFSSSSTFTSSTNGSSSTLSASAILRMNSEFDENFAAFVGEAWMLPSGACLDEMIAQYVRTLSRESALHSFVVDMPSTIIGLFDDHRDKVVLKEVLVTRAGERQKVISSAEEEYLRLYDEEPSKVEERLSRGWQSVGAPEGQALEERQRGSIQMALHLILLVYQRHHFELPQSASESFYLQILWGFLPNLFLSESSLYYRSGEVHSQASALRKNCHRKAEGTEEQAVGRKVDGLILASSTMLELCVIEAALSDTGKMTKVLKDTFDCVCAKANKDKDIVNQLVVFGARISGPSMTLYSMRKRQGRFYQLAEDGTVTFPSLWDGSTTMGILTIIASVLTLRKRVAEMAKKVTAWTALSFEPLDTSNLPDMPPTLTTPCSSPRLSPQYDY</sequence>
<gene>
    <name evidence="2" type="ORF">DFQ27_000386</name>
</gene>
<name>A0A9P6QF27_9FUNG</name>
<dbReference type="Proteomes" id="UP000807716">
    <property type="component" value="Unassembled WGS sequence"/>
</dbReference>
<reference evidence="2" key="1">
    <citation type="journal article" date="2020" name="Fungal Divers.">
        <title>Resolving the Mortierellaceae phylogeny through synthesis of multi-gene phylogenetics and phylogenomics.</title>
        <authorList>
            <person name="Vandepol N."/>
            <person name="Liber J."/>
            <person name="Desiro A."/>
            <person name="Na H."/>
            <person name="Kennedy M."/>
            <person name="Barry K."/>
            <person name="Grigoriev I.V."/>
            <person name="Miller A.N."/>
            <person name="O'Donnell K."/>
            <person name="Stajich J.E."/>
            <person name="Bonito G."/>
        </authorList>
    </citation>
    <scope>NUCLEOTIDE SEQUENCE</scope>
    <source>
        <strain evidence="2">BC1065</strain>
    </source>
</reference>
<protein>
    <submittedName>
        <fullName evidence="2">Uncharacterized protein</fullName>
    </submittedName>
</protein>
<dbReference type="EMBL" id="JAAAJB010000109">
    <property type="protein sequence ID" value="KAG0265735.1"/>
    <property type="molecule type" value="Genomic_DNA"/>
</dbReference>
<feature type="region of interest" description="Disordered" evidence="1">
    <location>
        <begin position="1"/>
        <end position="23"/>
    </location>
</feature>
<comment type="caution">
    <text evidence="2">The sequence shown here is derived from an EMBL/GenBank/DDBJ whole genome shotgun (WGS) entry which is preliminary data.</text>
</comment>
<organism evidence="2 3">
    <name type="scientific">Actinomortierella ambigua</name>
    <dbReference type="NCBI Taxonomy" id="1343610"/>
    <lineage>
        <taxon>Eukaryota</taxon>
        <taxon>Fungi</taxon>
        <taxon>Fungi incertae sedis</taxon>
        <taxon>Mucoromycota</taxon>
        <taxon>Mortierellomycotina</taxon>
        <taxon>Mortierellomycetes</taxon>
        <taxon>Mortierellales</taxon>
        <taxon>Mortierellaceae</taxon>
        <taxon>Actinomortierella</taxon>
    </lineage>
</organism>